<dbReference type="Proteomes" id="UP000054321">
    <property type="component" value="Unassembled WGS sequence"/>
</dbReference>
<accession>A0A0C3H4T2</accession>
<keyword evidence="3" id="KW-1185">Reference proteome</keyword>
<dbReference type="HOGENOM" id="CLU_020336_9_1_1"/>
<reference evidence="3" key="2">
    <citation type="submission" date="2015-01" db="EMBL/GenBank/DDBJ databases">
        <title>Evolutionary Origins and Diversification of the Mycorrhizal Mutualists.</title>
        <authorList>
            <consortium name="DOE Joint Genome Institute"/>
            <consortium name="Mycorrhizal Genomics Consortium"/>
            <person name="Kohler A."/>
            <person name="Kuo A."/>
            <person name="Nagy L.G."/>
            <person name="Floudas D."/>
            <person name="Copeland A."/>
            <person name="Barry K.W."/>
            <person name="Cichocki N."/>
            <person name="Veneault-Fourrey C."/>
            <person name="LaButti K."/>
            <person name="Lindquist E.A."/>
            <person name="Lipzen A."/>
            <person name="Lundell T."/>
            <person name="Morin E."/>
            <person name="Murat C."/>
            <person name="Riley R."/>
            <person name="Ohm R."/>
            <person name="Sun H."/>
            <person name="Tunlid A."/>
            <person name="Henrissat B."/>
            <person name="Grigoriev I.V."/>
            <person name="Hibbett D.S."/>
            <person name="Martin F."/>
        </authorList>
    </citation>
    <scope>NUCLEOTIDE SEQUENCE [LARGE SCALE GENOMIC DNA]</scope>
    <source>
        <strain evidence="3">Zn</strain>
    </source>
</reference>
<organism evidence="2 3">
    <name type="scientific">Oidiodendron maius (strain Zn)</name>
    <dbReference type="NCBI Taxonomy" id="913774"/>
    <lineage>
        <taxon>Eukaryota</taxon>
        <taxon>Fungi</taxon>
        <taxon>Dikarya</taxon>
        <taxon>Ascomycota</taxon>
        <taxon>Pezizomycotina</taxon>
        <taxon>Leotiomycetes</taxon>
        <taxon>Leotiomycetes incertae sedis</taxon>
        <taxon>Myxotrichaceae</taxon>
        <taxon>Oidiodendron</taxon>
    </lineage>
</organism>
<dbReference type="Pfam" id="PF12697">
    <property type="entry name" value="Abhydrolase_6"/>
    <property type="match status" value="1"/>
</dbReference>
<feature type="domain" description="AB hydrolase-1" evidence="1">
    <location>
        <begin position="37"/>
        <end position="304"/>
    </location>
</feature>
<dbReference type="Gene3D" id="3.40.50.1820">
    <property type="entry name" value="alpha/beta hydrolase"/>
    <property type="match status" value="1"/>
</dbReference>
<evidence type="ECO:0000259" key="1">
    <source>
        <dbReference type="Pfam" id="PF12697"/>
    </source>
</evidence>
<proteinExistence type="predicted"/>
<protein>
    <recommendedName>
        <fullName evidence="1">AB hydrolase-1 domain-containing protein</fullName>
    </recommendedName>
</protein>
<dbReference type="InterPro" id="IPR000073">
    <property type="entry name" value="AB_hydrolase_1"/>
</dbReference>
<gene>
    <name evidence="2" type="ORF">OIDMADRAFT_169297</name>
</gene>
<dbReference type="EMBL" id="KN832882">
    <property type="protein sequence ID" value="KIM97481.1"/>
    <property type="molecule type" value="Genomic_DNA"/>
</dbReference>
<sequence>MATSSPPPPSTLVNIGTHNLCLYTRGPSPASSKSPVVLLVPGLGTSTLVWAGVIRLLPSIRVYSYDRSGYRKSEQSPLPPTAENIALELSLLIKNAHIENPLILVVASWGGVIAREFIARTGNGPHIAGLVLVDANHERTLQVLDWTNTDLRAVFTGIDSLDAMGLRSEHKLTPQEWQAYEIDEATEKHQLQEAKEGEEYPPSFETLRRKNLRAREQPLFGDKPVFVIMGLTARDWEGQYRVGVEKGNGTEEQRRVAREMIDTANDKNEILQKEHLALSTRGKFVLAKKSGHFVQLTEPEIVADGVGWILQELSHST</sequence>
<dbReference type="AlphaFoldDB" id="A0A0C3H4T2"/>
<dbReference type="SUPFAM" id="SSF53474">
    <property type="entry name" value="alpha/beta-Hydrolases"/>
    <property type="match status" value="1"/>
</dbReference>
<dbReference type="OrthoDB" id="294702at2759"/>
<reference evidence="2 3" key="1">
    <citation type="submission" date="2014-04" db="EMBL/GenBank/DDBJ databases">
        <authorList>
            <consortium name="DOE Joint Genome Institute"/>
            <person name="Kuo A."/>
            <person name="Martino E."/>
            <person name="Perotto S."/>
            <person name="Kohler A."/>
            <person name="Nagy L.G."/>
            <person name="Floudas D."/>
            <person name="Copeland A."/>
            <person name="Barry K.W."/>
            <person name="Cichocki N."/>
            <person name="Veneault-Fourrey C."/>
            <person name="LaButti K."/>
            <person name="Lindquist E.A."/>
            <person name="Lipzen A."/>
            <person name="Lundell T."/>
            <person name="Morin E."/>
            <person name="Murat C."/>
            <person name="Sun H."/>
            <person name="Tunlid A."/>
            <person name="Henrissat B."/>
            <person name="Grigoriev I.V."/>
            <person name="Hibbett D.S."/>
            <person name="Martin F."/>
            <person name="Nordberg H.P."/>
            <person name="Cantor M.N."/>
            <person name="Hua S.X."/>
        </authorList>
    </citation>
    <scope>NUCLEOTIDE SEQUENCE [LARGE SCALE GENOMIC DNA]</scope>
    <source>
        <strain evidence="2 3">Zn</strain>
    </source>
</reference>
<dbReference type="InterPro" id="IPR029058">
    <property type="entry name" value="AB_hydrolase_fold"/>
</dbReference>
<dbReference type="STRING" id="913774.A0A0C3H4T2"/>
<dbReference type="InParanoid" id="A0A0C3H4T2"/>
<evidence type="ECO:0000313" key="2">
    <source>
        <dbReference type="EMBL" id="KIM97481.1"/>
    </source>
</evidence>
<name>A0A0C3H4T2_OIDMZ</name>
<evidence type="ECO:0000313" key="3">
    <source>
        <dbReference type="Proteomes" id="UP000054321"/>
    </source>
</evidence>